<evidence type="ECO:0000313" key="2">
    <source>
        <dbReference type="Proteomes" id="UP001233314"/>
    </source>
</evidence>
<name>A0ABT9AX11_9ACTN</name>
<protein>
    <submittedName>
        <fullName evidence="1">Uncharacterized protein</fullName>
    </submittedName>
</protein>
<dbReference type="EMBL" id="JAUQTA010000001">
    <property type="protein sequence ID" value="MDO7867050.1"/>
    <property type="molecule type" value="Genomic_DNA"/>
</dbReference>
<dbReference type="Proteomes" id="UP001233314">
    <property type="component" value="Unassembled WGS sequence"/>
</dbReference>
<comment type="caution">
    <text evidence="1">The sequence shown here is derived from an EMBL/GenBank/DDBJ whole genome shotgun (WGS) entry which is preliminary data.</text>
</comment>
<dbReference type="RefSeq" id="WP_305026456.1">
    <property type="nucleotide sequence ID" value="NZ_JAUQTA010000001.1"/>
</dbReference>
<organism evidence="1 2">
    <name type="scientific">Nocardioides jiangxiensis</name>
    <dbReference type="NCBI Taxonomy" id="3064524"/>
    <lineage>
        <taxon>Bacteria</taxon>
        <taxon>Bacillati</taxon>
        <taxon>Actinomycetota</taxon>
        <taxon>Actinomycetes</taxon>
        <taxon>Propionibacteriales</taxon>
        <taxon>Nocardioidaceae</taxon>
        <taxon>Nocardioides</taxon>
    </lineage>
</organism>
<keyword evidence="2" id="KW-1185">Reference proteome</keyword>
<sequence>MLLVLAVAATAACGRVPARPDEQSWRETASTAVDDAVALVGTASLVLEQQKDGHLLGGFGVSTLVHSEDSLGKAVDSVSTVQPPAGVAGLADKVDQVLSDADDAVRTARMDLVDGETASFDDDRRELADVRHRLLEAGDRL</sequence>
<reference evidence="1 2" key="1">
    <citation type="submission" date="2023-07" db="EMBL/GenBank/DDBJ databases">
        <title>Nocardioides sp. nov WY-20 isolated from soil.</title>
        <authorList>
            <person name="Liu B."/>
            <person name="Wan Y."/>
        </authorList>
    </citation>
    <scope>NUCLEOTIDE SEQUENCE [LARGE SCALE GENOMIC DNA]</scope>
    <source>
        <strain evidence="1 2">WY-20</strain>
    </source>
</reference>
<proteinExistence type="predicted"/>
<evidence type="ECO:0000313" key="1">
    <source>
        <dbReference type="EMBL" id="MDO7867050.1"/>
    </source>
</evidence>
<gene>
    <name evidence="1" type="ORF">Q5722_01585</name>
</gene>
<accession>A0ABT9AX11</accession>